<keyword evidence="4" id="KW-1185">Reference proteome</keyword>
<dbReference type="Pfam" id="PF22041">
    <property type="entry name" value="GST_C_7"/>
    <property type="match status" value="1"/>
</dbReference>
<comment type="similarity">
    <text evidence="1">Belongs to the GST superfamily.</text>
</comment>
<dbReference type="PANTHER" id="PTHR44051">
    <property type="entry name" value="GLUTATHIONE S-TRANSFERASE-RELATED"/>
    <property type="match status" value="1"/>
</dbReference>
<dbReference type="SUPFAM" id="SSF47616">
    <property type="entry name" value="GST C-terminal domain-like"/>
    <property type="match status" value="1"/>
</dbReference>
<evidence type="ECO:0000259" key="2">
    <source>
        <dbReference type="PROSITE" id="PS50404"/>
    </source>
</evidence>
<dbReference type="PROSITE" id="PS50404">
    <property type="entry name" value="GST_NTER"/>
    <property type="match status" value="1"/>
</dbReference>
<evidence type="ECO:0000313" key="4">
    <source>
        <dbReference type="Proteomes" id="UP000053424"/>
    </source>
</evidence>
<name>A0A0C2YRN1_HEBCY</name>
<evidence type="ECO:0000256" key="1">
    <source>
        <dbReference type="ARBA" id="ARBA00007409"/>
    </source>
</evidence>
<proteinExistence type="inferred from homology"/>
<gene>
    <name evidence="3" type="ORF">M413DRAFT_68672</name>
</gene>
<sequence>MPTDILFFDIPTAVSRANSPYTWRVRLALNYKGLNYRTQWAHVSAIEATCKPLGVPPTGVKSNGQPLYTLPAIIDRTDPSNPVILSNSIPIIEYLESAYPSAPGAELFPGETKALQALVVQFVANKLLTFVSKLATGAMYRCKPASEQPNFRAKIEARFGTPLEEVEAKGAEREAVWKELEQTMKFVQDAFERNDSGVFLMGRQVSCADFALFGSLFFFKEISPEDLWARIASWDGGRWERYVDAFKDWMALDNHPAS</sequence>
<dbReference type="InterPro" id="IPR036249">
    <property type="entry name" value="Thioredoxin-like_sf"/>
</dbReference>
<evidence type="ECO:0000313" key="3">
    <source>
        <dbReference type="EMBL" id="KIM43672.1"/>
    </source>
</evidence>
<dbReference type="Gene3D" id="3.40.30.10">
    <property type="entry name" value="Glutaredoxin"/>
    <property type="match status" value="1"/>
</dbReference>
<reference evidence="3 4" key="1">
    <citation type="submission" date="2014-04" db="EMBL/GenBank/DDBJ databases">
        <authorList>
            <consortium name="DOE Joint Genome Institute"/>
            <person name="Kuo A."/>
            <person name="Gay G."/>
            <person name="Dore J."/>
            <person name="Kohler A."/>
            <person name="Nagy L.G."/>
            <person name="Floudas D."/>
            <person name="Copeland A."/>
            <person name="Barry K.W."/>
            <person name="Cichocki N."/>
            <person name="Veneault-Fourrey C."/>
            <person name="LaButti K."/>
            <person name="Lindquist E.A."/>
            <person name="Lipzen A."/>
            <person name="Lundell T."/>
            <person name="Morin E."/>
            <person name="Murat C."/>
            <person name="Sun H."/>
            <person name="Tunlid A."/>
            <person name="Henrissat B."/>
            <person name="Grigoriev I.V."/>
            <person name="Hibbett D.S."/>
            <person name="Martin F."/>
            <person name="Nordberg H.P."/>
            <person name="Cantor M.N."/>
            <person name="Hua S.X."/>
        </authorList>
    </citation>
    <scope>NUCLEOTIDE SEQUENCE [LARGE SCALE GENOMIC DNA]</scope>
    <source>
        <strain evidence="4">h7</strain>
    </source>
</reference>
<protein>
    <recommendedName>
        <fullName evidence="2">GST N-terminal domain-containing protein</fullName>
    </recommendedName>
</protein>
<reference evidence="4" key="2">
    <citation type="submission" date="2015-01" db="EMBL/GenBank/DDBJ databases">
        <title>Evolutionary Origins and Diversification of the Mycorrhizal Mutualists.</title>
        <authorList>
            <consortium name="DOE Joint Genome Institute"/>
            <consortium name="Mycorrhizal Genomics Consortium"/>
            <person name="Kohler A."/>
            <person name="Kuo A."/>
            <person name="Nagy L.G."/>
            <person name="Floudas D."/>
            <person name="Copeland A."/>
            <person name="Barry K.W."/>
            <person name="Cichocki N."/>
            <person name="Veneault-Fourrey C."/>
            <person name="LaButti K."/>
            <person name="Lindquist E.A."/>
            <person name="Lipzen A."/>
            <person name="Lundell T."/>
            <person name="Morin E."/>
            <person name="Murat C."/>
            <person name="Riley R."/>
            <person name="Ohm R."/>
            <person name="Sun H."/>
            <person name="Tunlid A."/>
            <person name="Henrissat B."/>
            <person name="Grigoriev I.V."/>
            <person name="Hibbett D.S."/>
            <person name="Martin F."/>
        </authorList>
    </citation>
    <scope>NUCLEOTIDE SEQUENCE [LARGE SCALE GENOMIC DNA]</scope>
    <source>
        <strain evidence="4">h7</strain>
    </source>
</reference>
<dbReference type="HOGENOM" id="CLU_011226_4_0_1"/>
<organism evidence="3 4">
    <name type="scientific">Hebeloma cylindrosporum</name>
    <dbReference type="NCBI Taxonomy" id="76867"/>
    <lineage>
        <taxon>Eukaryota</taxon>
        <taxon>Fungi</taxon>
        <taxon>Dikarya</taxon>
        <taxon>Basidiomycota</taxon>
        <taxon>Agaricomycotina</taxon>
        <taxon>Agaricomycetes</taxon>
        <taxon>Agaricomycetidae</taxon>
        <taxon>Agaricales</taxon>
        <taxon>Agaricineae</taxon>
        <taxon>Hymenogastraceae</taxon>
        <taxon>Hebeloma</taxon>
    </lineage>
</organism>
<dbReference type="InterPro" id="IPR036282">
    <property type="entry name" value="Glutathione-S-Trfase_C_sf"/>
</dbReference>
<dbReference type="EMBL" id="KN831775">
    <property type="protein sequence ID" value="KIM43672.1"/>
    <property type="molecule type" value="Genomic_DNA"/>
</dbReference>
<dbReference type="STRING" id="686832.A0A0C2YRN1"/>
<feature type="domain" description="GST N-terminal" evidence="2">
    <location>
        <begin position="9"/>
        <end position="103"/>
    </location>
</feature>
<dbReference type="SUPFAM" id="SSF52833">
    <property type="entry name" value="Thioredoxin-like"/>
    <property type="match status" value="1"/>
</dbReference>
<dbReference type="OrthoDB" id="4951845at2759"/>
<dbReference type="PANTHER" id="PTHR44051:SF8">
    <property type="entry name" value="GLUTATHIONE S-TRANSFERASE GSTA"/>
    <property type="match status" value="1"/>
</dbReference>
<dbReference type="Pfam" id="PF13409">
    <property type="entry name" value="GST_N_2"/>
    <property type="match status" value="1"/>
</dbReference>
<dbReference type="Gene3D" id="1.20.1050.10">
    <property type="match status" value="1"/>
</dbReference>
<dbReference type="Proteomes" id="UP000053424">
    <property type="component" value="Unassembled WGS sequence"/>
</dbReference>
<dbReference type="AlphaFoldDB" id="A0A0C2YRN1"/>
<accession>A0A0C2YRN1</accession>
<dbReference type="InterPro" id="IPR004045">
    <property type="entry name" value="Glutathione_S-Trfase_N"/>
</dbReference>
<dbReference type="InterPro" id="IPR054416">
    <property type="entry name" value="GST_UstS-like_C"/>
</dbReference>